<keyword evidence="3" id="KW-1185">Reference proteome</keyword>
<comment type="similarity">
    <text evidence="1">Belongs to the transferase hexapeptide repeat family.</text>
</comment>
<dbReference type="CDD" id="cd03349">
    <property type="entry name" value="LbH_XAT"/>
    <property type="match status" value="1"/>
</dbReference>
<reference evidence="3" key="1">
    <citation type="submission" date="2017-09" db="EMBL/GenBank/DDBJ databases">
        <authorList>
            <person name="Cho G.-S."/>
            <person name="Oguntoyinbo F.A."/>
            <person name="Cnockaert M."/>
            <person name="Kabisch J."/>
            <person name="Neve H."/>
            <person name="Bockelmann W."/>
            <person name="Wenning M."/>
            <person name="Franz C.M."/>
            <person name="Vandamme P."/>
        </authorList>
    </citation>
    <scope>NUCLEOTIDE SEQUENCE [LARGE SCALE GENOMIC DNA]</scope>
    <source>
        <strain evidence="3">MBT G8648</strain>
    </source>
</reference>
<evidence type="ECO:0008006" key="4">
    <source>
        <dbReference type="Google" id="ProtNLM"/>
    </source>
</evidence>
<proteinExistence type="inferred from homology"/>
<dbReference type="InterPro" id="IPR011004">
    <property type="entry name" value="Trimer_LpxA-like_sf"/>
</dbReference>
<dbReference type="RefSeq" id="WP_096650631.1">
    <property type="nucleotide sequence ID" value="NZ_NWUX01000003.1"/>
</dbReference>
<dbReference type="PANTHER" id="PTHR43300">
    <property type="entry name" value="ACETYLTRANSFERASE"/>
    <property type="match status" value="1"/>
</dbReference>
<dbReference type="AlphaFoldDB" id="A0A2A4HQW2"/>
<organism evidence="2 3">
    <name type="scientific">Vreelandella nigrificans</name>
    <dbReference type="NCBI Taxonomy" id="2042704"/>
    <lineage>
        <taxon>Bacteria</taxon>
        <taxon>Pseudomonadati</taxon>
        <taxon>Pseudomonadota</taxon>
        <taxon>Gammaproteobacteria</taxon>
        <taxon>Oceanospirillales</taxon>
        <taxon>Halomonadaceae</taxon>
        <taxon>Vreelandella</taxon>
    </lineage>
</organism>
<name>A0A2A4HQW2_9GAMM</name>
<dbReference type="OrthoDB" id="9815592at2"/>
<dbReference type="SUPFAM" id="SSF51161">
    <property type="entry name" value="Trimeric LpxA-like enzymes"/>
    <property type="match status" value="1"/>
</dbReference>
<dbReference type="Pfam" id="PF00132">
    <property type="entry name" value="Hexapep"/>
    <property type="match status" value="1"/>
</dbReference>
<dbReference type="Gene3D" id="2.160.10.10">
    <property type="entry name" value="Hexapeptide repeat proteins"/>
    <property type="match status" value="1"/>
</dbReference>
<protein>
    <recommendedName>
        <fullName evidence="4">Chloramphenicol acetyltransferase</fullName>
    </recommendedName>
</protein>
<dbReference type="InterPro" id="IPR050179">
    <property type="entry name" value="Trans_hexapeptide_repeat"/>
</dbReference>
<sequence length="235" mass="26362">MTDIISSEVSSSAKIYCKKITSSTIKENTIIGDDSIIYRSIVNENCEINRHNRIDNSSIGRFTYTGHNTTIKKSNIGSFASISWNVSIGGANHPDDFVTTSPLWRFENMINRNEHPTNNIQLQKRISELPHCTIGSDVLISTNVVILRNINIGNGAVIGAGAVVTSDVEPYTIVAGVPAKPIRKRFDDQIIAALEEIQWWDWPTDVIRQHIDLIYQKKVNMDIIEQLREIKKGLS</sequence>
<dbReference type="InterPro" id="IPR001451">
    <property type="entry name" value="Hexapep"/>
</dbReference>
<dbReference type="Proteomes" id="UP000218677">
    <property type="component" value="Unassembled WGS sequence"/>
</dbReference>
<dbReference type="PANTHER" id="PTHR43300:SF11">
    <property type="entry name" value="ACETYLTRANSFERASE RV3034C-RELATED"/>
    <property type="match status" value="1"/>
</dbReference>
<evidence type="ECO:0000313" key="3">
    <source>
        <dbReference type="Proteomes" id="UP000218677"/>
    </source>
</evidence>
<gene>
    <name evidence="2" type="ORF">CPA45_05565</name>
</gene>
<evidence type="ECO:0000313" key="2">
    <source>
        <dbReference type="EMBL" id="PCF96491.1"/>
    </source>
</evidence>
<dbReference type="EMBL" id="NWUX01000003">
    <property type="protein sequence ID" value="PCF96491.1"/>
    <property type="molecule type" value="Genomic_DNA"/>
</dbReference>
<accession>A0A2A4HQW2</accession>
<evidence type="ECO:0000256" key="1">
    <source>
        <dbReference type="ARBA" id="ARBA00007274"/>
    </source>
</evidence>
<comment type="caution">
    <text evidence="2">The sequence shown here is derived from an EMBL/GenBank/DDBJ whole genome shotgun (WGS) entry which is preliminary data.</text>
</comment>